<feature type="domain" description="DNA topoisomerase IB N-terminal" evidence="8">
    <location>
        <begin position="25"/>
        <end position="73"/>
    </location>
</feature>
<dbReference type="Gene3D" id="3.30.66.10">
    <property type="entry name" value="DNA topoisomerase I domain"/>
    <property type="match status" value="1"/>
</dbReference>
<dbReference type="InterPro" id="IPR035447">
    <property type="entry name" value="DNA_topo_I_N_sf"/>
</dbReference>
<protein>
    <recommendedName>
        <fullName evidence="3">DNA topoisomerase</fullName>
        <ecNumber evidence="3">5.6.2.1</ecNumber>
    </recommendedName>
</protein>
<dbReference type="Pfam" id="PF01028">
    <property type="entry name" value="Topoisom_I"/>
    <property type="match status" value="1"/>
</dbReference>
<feature type="domain" description="DNA topoisomerase I catalytic core eukaryotic-type" evidence="7">
    <location>
        <begin position="89"/>
        <end position="290"/>
    </location>
</feature>
<dbReference type="GO" id="GO:0003677">
    <property type="term" value="F:DNA binding"/>
    <property type="evidence" value="ECO:0007669"/>
    <property type="project" value="UniProtKB-KW"/>
</dbReference>
<dbReference type="InterPro" id="IPR049331">
    <property type="entry name" value="Top1B_N_bact"/>
</dbReference>
<dbReference type="Gene3D" id="1.10.132.120">
    <property type="match status" value="1"/>
</dbReference>
<evidence type="ECO:0000313" key="10">
    <source>
        <dbReference type="Proteomes" id="UP000334019"/>
    </source>
</evidence>
<evidence type="ECO:0000259" key="7">
    <source>
        <dbReference type="Pfam" id="PF01028"/>
    </source>
</evidence>
<reference evidence="9 10" key="1">
    <citation type="submission" date="2019-11" db="EMBL/GenBank/DDBJ databases">
        <authorList>
            <person name="He Y."/>
        </authorList>
    </citation>
    <scope>NUCLEOTIDE SEQUENCE [LARGE SCALE GENOMIC DNA]</scope>
    <source>
        <strain evidence="9 10">SCSIO 58843</strain>
    </source>
</reference>
<dbReference type="Pfam" id="PF21338">
    <property type="entry name" value="Top1B_N_bact"/>
    <property type="match status" value="1"/>
</dbReference>
<dbReference type="InterPro" id="IPR014711">
    <property type="entry name" value="TopoI_cat_a-hlx-sub_euk"/>
</dbReference>
<dbReference type="Gene3D" id="3.90.15.10">
    <property type="entry name" value="Topoisomerase I, Chain A, domain 3"/>
    <property type="match status" value="1"/>
</dbReference>
<evidence type="ECO:0000256" key="6">
    <source>
        <dbReference type="ARBA" id="ARBA00023235"/>
    </source>
</evidence>
<comment type="similarity">
    <text evidence="2">Belongs to the type IB topoisomerase family.</text>
</comment>
<dbReference type="PROSITE" id="PS52038">
    <property type="entry name" value="TOPO_IB_2"/>
    <property type="match status" value="1"/>
</dbReference>
<evidence type="ECO:0000256" key="1">
    <source>
        <dbReference type="ARBA" id="ARBA00000213"/>
    </source>
</evidence>
<dbReference type="InterPro" id="IPR011010">
    <property type="entry name" value="DNA_brk_join_enz"/>
</dbReference>
<keyword evidence="5" id="KW-0238">DNA-binding</keyword>
<evidence type="ECO:0000256" key="3">
    <source>
        <dbReference type="ARBA" id="ARBA00012891"/>
    </source>
</evidence>
<organism evidence="9 10">
    <name type="scientific">Actinomarinicola tropica</name>
    <dbReference type="NCBI Taxonomy" id="2789776"/>
    <lineage>
        <taxon>Bacteria</taxon>
        <taxon>Bacillati</taxon>
        <taxon>Actinomycetota</taxon>
        <taxon>Acidimicrobiia</taxon>
        <taxon>Acidimicrobiales</taxon>
        <taxon>Iamiaceae</taxon>
        <taxon>Actinomarinicola</taxon>
    </lineage>
</organism>
<keyword evidence="6 9" id="KW-0413">Isomerase</keyword>
<evidence type="ECO:0000256" key="5">
    <source>
        <dbReference type="ARBA" id="ARBA00023125"/>
    </source>
</evidence>
<gene>
    <name evidence="9" type="ORF">GH723_07840</name>
</gene>
<dbReference type="PRINTS" id="PR00416">
    <property type="entry name" value="EUTPISMRASEI"/>
</dbReference>
<dbReference type="InterPro" id="IPR001631">
    <property type="entry name" value="TopoI"/>
</dbReference>
<evidence type="ECO:0000256" key="2">
    <source>
        <dbReference type="ARBA" id="ARBA00006645"/>
    </source>
</evidence>
<dbReference type="AlphaFoldDB" id="A0A5Q2RHG7"/>
<sequence length="344" mass="38946">MLDTPPRLRYVTDEEPGLRRTGRTRFRYVDPEGRRVDDAETIARVTALAIPPAWTDVWISPHPNGHIQATGRDAKGRKQYRYHPRWSEHRAQVKFDQLRDFGHALPTLRARIDEDLSERGLGQDRVVALVVSLLDLTGCRVGSEVYAKQNKTYGITTLRSRHARVTSGAMHMRFTGKHGKVFEISCNDPRLARIAKRCQELPGQTLFQYLDDDGAPRPVRAEDINEYLQQATGLEITAKTFRTWEGSVQAATLLAGIEVPTSERARQSTLKDAIGEVADVLGNTVAVCRSSYVHPRVVELWEADELADRWASGPRRGKADVSTEERRFLHVLELDLPRHERRAA</sequence>
<dbReference type="KEGG" id="atq:GH723_07840"/>
<dbReference type="SUPFAM" id="SSF56349">
    <property type="entry name" value="DNA breaking-rejoining enzymes"/>
    <property type="match status" value="1"/>
</dbReference>
<dbReference type="GO" id="GO:0006265">
    <property type="term" value="P:DNA topological change"/>
    <property type="evidence" value="ECO:0007669"/>
    <property type="project" value="InterPro"/>
</dbReference>
<proteinExistence type="inferred from homology"/>
<name>A0A5Q2RHG7_9ACTN</name>
<dbReference type="GO" id="GO:0003917">
    <property type="term" value="F:DNA topoisomerase type I (single strand cut, ATP-independent) activity"/>
    <property type="evidence" value="ECO:0007669"/>
    <property type="project" value="UniProtKB-EC"/>
</dbReference>
<dbReference type="SUPFAM" id="SSF55869">
    <property type="entry name" value="DNA topoisomerase I domain"/>
    <property type="match status" value="1"/>
</dbReference>
<keyword evidence="4" id="KW-0799">Topoisomerase</keyword>
<comment type="catalytic activity">
    <reaction evidence="1">
        <text>ATP-independent breakage of single-stranded DNA, followed by passage and rejoining.</text>
        <dbReference type="EC" id="5.6.2.1"/>
    </reaction>
</comment>
<evidence type="ECO:0000259" key="8">
    <source>
        <dbReference type="Pfam" id="PF21338"/>
    </source>
</evidence>
<accession>A0A5Q2RHG7</accession>
<dbReference type="EMBL" id="CP045851">
    <property type="protein sequence ID" value="QGG95024.1"/>
    <property type="molecule type" value="Genomic_DNA"/>
</dbReference>
<evidence type="ECO:0000313" key="9">
    <source>
        <dbReference type="EMBL" id="QGG95024.1"/>
    </source>
</evidence>
<dbReference type="EC" id="5.6.2.1" evidence="3"/>
<dbReference type="Proteomes" id="UP000334019">
    <property type="component" value="Chromosome"/>
</dbReference>
<keyword evidence="10" id="KW-1185">Reference proteome</keyword>
<dbReference type="RefSeq" id="WP_153759132.1">
    <property type="nucleotide sequence ID" value="NZ_CP045851.1"/>
</dbReference>
<dbReference type="InterPro" id="IPR013500">
    <property type="entry name" value="TopoI_cat_euk"/>
</dbReference>
<evidence type="ECO:0000256" key="4">
    <source>
        <dbReference type="ARBA" id="ARBA00023029"/>
    </source>
</evidence>